<keyword evidence="3" id="KW-0375">Hydrogen ion transport</keyword>
<organism evidence="6">
    <name type="scientific">Blastobotrys adeninivorans</name>
    <name type="common">Yeast</name>
    <name type="synonym">Arxula adeninivorans</name>
    <dbReference type="NCBI Taxonomy" id="409370"/>
    <lineage>
        <taxon>Eukaryota</taxon>
        <taxon>Fungi</taxon>
        <taxon>Dikarya</taxon>
        <taxon>Ascomycota</taxon>
        <taxon>Saccharomycotina</taxon>
        <taxon>Dipodascomycetes</taxon>
        <taxon>Dipodascales</taxon>
        <taxon>Trichomonascaceae</taxon>
        <taxon>Blastobotrys</taxon>
    </lineage>
</organism>
<accession>A0A060T8V2</accession>
<dbReference type="PANTHER" id="PTHR10698">
    <property type="entry name" value="V-TYPE PROTON ATPASE SUBUNIT H"/>
    <property type="match status" value="1"/>
</dbReference>
<dbReference type="PANTHER" id="PTHR10698:SF0">
    <property type="entry name" value="V-TYPE PROTON ATPASE SUBUNIT H"/>
    <property type="match status" value="1"/>
</dbReference>
<dbReference type="Gene3D" id="1.25.40.150">
    <property type="entry name" value="V-type ATPase, subunit H, C-terminal domain"/>
    <property type="match status" value="1"/>
</dbReference>
<evidence type="ECO:0000256" key="3">
    <source>
        <dbReference type="ARBA" id="ARBA00022781"/>
    </source>
</evidence>
<gene>
    <name evidence="6" type="ORF">GNLVRS02_ARAD1D05742g</name>
</gene>
<dbReference type="GO" id="GO:0046961">
    <property type="term" value="F:proton-transporting ATPase activity, rotational mechanism"/>
    <property type="evidence" value="ECO:0007669"/>
    <property type="project" value="InterPro"/>
</dbReference>
<evidence type="ECO:0000313" key="6">
    <source>
        <dbReference type="EMBL" id="CDP37184.1"/>
    </source>
</evidence>
<protein>
    <submittedName>
        <fullName evidence="6">ARAD1D05742p</fullName>
    </submittedName>
</protein>
<dbReference type="AlphaFoldDB" id="A0A060T8V2"/>
<name>A0A060T8V2_BLAAD</name>
<comment type="similarity">
    <text evidence="1">Belongs to the V-ATPase H subunit family.</text>
</comment>
<dbReference type="EMBL" id="HG937694">
    <property type="protein sequence ID" value="CDP37184.1"/>
    <property type="molecule type" value="Genomic_DNA"/>
</dbReference>
<dbReference type="InterPro" id="IPR016024">
    <property type="entry name" value="ARM-type_fold"/>
</dbReference>
<dbReference type="Gene3D" id="1.25.10.10">
    <property type="entry name" value="Leucine-rich Repeat Variant"/>
    <property type="match status" value="1"/>
</dbReference>
<reference evidence="6" key="2">
    <citation type="submission" date="2014-06" db="EMBL/GenBank/DDBJ databases">
        <title>The complete genome of Blastobotrys (Arxula) adeninivorans LS3 - a yeast of biotechnological interest.</title>
        <authorList>
            <person name="Kunze G."/>
            <person name="Gaillardin C."/>
            <person name="Czernicka M."/>
            <person name="Durrens P."/>
            <person name="Martin T."/>
            <person name="Boer E."/>
            <person name="Gabaldon T."/>
            <person name="Cruz J."/>
            <person name="Talla E."/>
            <person name="Marck C."/>
            <person name="Goffeau A."/>
            <person name="Barbe V."/>
            <person name="Baret P."/>
            <person name="Baronian K."/>
            <person name="Beier S."/>
            <person name="Bleykasten C."/>
            <person name="Bode R."/>
            <person name="Casaregola S."/>
            <person name="Despons L."/>
            <person name="Fairhead C."/>
            <person name="Giersberg M."/>
            <person name="Gierski P."/>
            <person name="Hahnel U."/>
            <person name="Hartmann A."/>
            <person name="Jankowska D."/>
            <person name="Jubin C."/>
            <person name="Jung P."/>
            <person name="Lafontaine I."/>
            <person name="Leh-Louis V."/>
            <person name="Lemaire M."/>
            <person name="Marcet-Houben M."/>
            <person name="Mascher M."/>
            <person name="Morel G."/>
            <person name="Richard G.-F."/>
            <person name="Riechen J."/>
            <person name="Sacerdot C."/>
            <person name="Sarkar A."/>
            <person name="Savel G."/>
            <person name="Schacherer J."/>
            <person name="Sherman D."/>
            <person name="Straub M.-L."/>
            <person name="Stein N."/>
            <person name="Thierry A."/>
            <person name="Trautwein-Schult A."/>
            <person name="Westhof E."/>
            <person name="Worch S."/>
            <person name="Dujon B."/>
            <person name="Souciet J.-L."/>
            <person name="Wincker P."/>
            <person name="Scholz U."/>
            <person name="Neuveglise N."/>
        </authorList>
    </citation>
    <scope>NUCLEOTIDE SEQUENCE</scope>
    <source>
        <strain evidence="6">LS3</strain>
    </source>
</reference>
<keyword evidence="2" id="KW-0813">Transport</keyword>
<proteinExistence type="inferred from homology"/>
<dbReference type="Pfam" id="PF11698">
    <property type="entry name" value="V-ATPase_H_C"/>
    <property type="match status" value="1"/>
</dbReference>
<evidence type="ECO:0000256" key="2">
    <source>
        <dbReference type="ARBA" id="ARBA00022448"/>
    </source>
</evidence>
<dbReference type="InterPro" id="IPR011987">
    <property type="entry name" value="ATPase_V1-cplx_hsu_C"/>
</dbReference>
<dbReference type="GO" id="GO:0000221">
    <property type="term" value="C:vacuolar proton-transporting V-type ATPase, V1 domain"/>
    <property type="evidence" value="ECO:0007669"/>
    <property type="project" value="InterPro"/>
</dbReference>
<evidence type="ECO:0000256" key="4">
    <source>
        <dbReference type="ARBA" id="ARBA00023065"/>
    </source>
</evidence>
<sequence length="400" mass="44789">MKSIEKQTQEKRAATVAKEPERYAEVVADLLDRVSRDDVVKYVLSLTGDLTVDVPQFTSALLKDSTMESRVYGSLTKLLDKSDEQLHLLGASTLVSLLSTRSSSDKNIPSDTVATLVNHLSTRLATSPNTHLQDIAVQALGILMRNKSYRSVLWKTHAQVIPPLLKILVESKGALQLQYHALLVLWLLSFEQMSSKEFVSSYDAVPTLLEVARTAVKEKIVRVATATLTNLISQVPKLSIPSLLANGALPLVRTLSERKWADEELVEDLGTLLEKLKEAFESMSTFDEYASELESKHLRWSPPHRSDIFWSENASKFRDKDWKAVRELDAVLSNEGADPVPLAVACNDISRLIVVLPEVLRPLQKMGTKVKIMELMNHKDSEVRYEALRATQTFIAHSFK</sequence>
<dbReference type="PIRSF" id="PIRSF032184">
    <property type="entry name" value="ATPase_V1_H"/>
    <property type="match status" value="1"/>
</dbReference>
<dbReference type="InterPro" id="IPR038497">
    <property type="entry name" value="ATPase_V1-cplx_hsu_C_sf"/>
</dbReference>
<dbReference type="InterPro" id="IPR011989">
    <property type="entry name" value="ARM-like"/>
</dbReference>
<feature type="domain" description="ATPase V1 complex subunit H C-terminal" evidence="5">
    <location>
        <begin position="283"/>
        <end position="399"/>
    </location>
</feature>
<dbReference type="PhylomeDB" id="A0A060T8V2"/>
<dbReference type="Pfam" id="PF03224">
    <property type="entry name" value="V-ATPase_H_N"/>
    <property type="match status" value="1"/>
</dbReference>
<evidence type="ECO:0000256" key="1">
    <source>
        <dbReference type="ARBA" id="ARBA00008613"/>
    </source>
</evidence>
<dbReference type="GO" id="GO:0000329">
    <property type="term" value="C:fungal-type vacuole membrane"/>
    <property type="evidence" value="ECO:0007669"/>
    <property type="project" value="TreeGrafter"/>
</dbReference>
<dbReference type="SUPFAM" id="SSF48371">
    <property type="entry name" value="ARM repeat"/>
    <property type="match status" value="1"/>
</dbReference>
<dbReference type="InterPro" id="IPR004908">
    <property type="entry name" value="ATPase_V1-cplx_hsu"/>
</dbReference>
<evidence type="ECO:0000259" key="5">
    <source>
        <dbReference type="Pfam" id="PF11698"/>
    </source>
</evidence>
<keyword evidence="4" id="KW-0406">Ion transport</keyword>
<reference evidence="6" key="1">
    <citation type="submission" date="2014-02" db="EMBL/GenBank/DDBJ databases">
        <authorList>
            <person name="Genoscope - CEA"/>
        </authorList>
    </citation>
    <scope>NUCLEOTIDE SEQUENCE</scope>
    <source>
        <strain evidence="6">LS3</strain>
    </source>
</reference>